<dbReference type="Proteomes" id="UP000664317">
    <property type="component" value="Unassembled WGS sequence"/>
</dbReference>
<dbReference type="PRINTS" id="PR00080">
    <property type="entry name" value="SDRFAMILY"/>
</dbReference>
<reference evidence="4 5" key="1">
    <citation type="submission" date="2021-03" db="EMBL/GenBank/DDBJ databases">
        <title>novel species isolated from a fishpond in China.</title>
        <authorList>
            <person name="Lu H."/>
            <person name="Cai Z."/>
        </authorList>
    </citation>
    <scope>NUCLEOTIDE SEQUENCE [LARGE SCALE GENOMIC DNA]</scope>
    <source>
        <strain evidence="4 5">H41</strain>
    </source>
</reference>
<accession>A0ABS3C415</accession>
<evidence type="ECO:0000313" key="4">
    <source>
        <dbReference type="EMBL" id="MBN7811849.1"/>
    </source>
</evidence>
<evidence type="ECO:0000313" key="5">
    <source>
        <dbReference type="Proteomes" id="UP000664317"/>
    </source>
</evidence>
<dbReference type="CDD" id="cd05374">
    <property type="entry name" value="17beta-HSD-like_SDR_c"/>
    <property type="match status" value="1"/>
</dbReference>
<proteinExistence type="inferred from homology"/>
<dbReference type="InterPro" id="IPR020904">
    <property type="entry name" value="Sc_DH/Rdtase_CS"/>
</dbReference>
<gene>
    <name evidence="4" type="ORF">J0A68_12900</name>
</gene>
<dbReference type="PROSITE" id="PS00061">
    <property type="entry name" value="ADH_SHORT"/>
    <property type="match status" value="1"/>
</dbReference>
<dbReference type="PRINTS" id="PR00081">
    <property type="entry name" value="GDHRDH"/>
</dbReference>
<dbReference type="PANTHER" id="PTHR43976:SF16">
    <property type="entry name" value="SHORT-CHAIN DEHYDROGENASE_REDUCTASE FAMILY PROTEIN"/>
    <property type="match status" value="1"/>
</dbReference>
<dbReference type="EMBL" id="JAFKCT010000005">
    <property type="protein sequence ID" value="MBN7811849.1"/>
    <property type="molecule type" value="Genomic_DNA"/>
</dbReference>
<organism evidence="4 5">
    <name type="scientific">Algoriphagus oliviformis</name>
    <dbReference type="NCBI Taxonomy" id="2811231"/>
    <lineage>
        <taxon>Bacteria</taxon>
        <taxon>Pseudomonadati</taxon>
        <taxon>Bacteroidota</taxon>
        <taxon>Cytophagia</taxon>
        <taxon>Cytophagales</taxon>
        <taxon>Cyclobacteriaceae</taxon>
        <taxon>Algoriphagus</taxon>
    </lineage>
</organism>
<dbReference type="NCBIfam" id="NF006114">
    <property type="entry name" value="PRK08263.1"/>
    <property type="match status" value="1"/>
</dbReference>
<dbReference type="InterPro" id="IPR051911">
    <property type="entry name" value="SDR_oxidoreductase"/>
</dbReference>
<name>A0ABS3C415_9BACT</name>
<comment type="similarity">
    <text evidence="1 3">Belongs to the short-chain dehydrogenases/reductases (SDR) family.</text>
</comment>
<dbReference type="Pfam" id="PF00106">
    <property type="entry name" value="adh_short"/>
    <property type="match status" value="1"/>
</dbReference>
<evidence type="ECO:0000256" key="2">
    <source>
        <dbReference type="ARBA" id="ARBA00023002"/>
    </source>
</evidence>
<dbReference type="RefSeq" id="WP_206578631.1">
    <property type="nucleotide sequence ID" value="NZ_JAFKCT010000005.1"/>
</dbReference>
<dbReference type="SUPFAM" id="SSF51735">
    <property type="entry name" value="NAD(P)-binding Rossmann-fold domains"/>
    <property type="match status" value="1"/>
</dbReference>
<dbReference type="PANTHER" id="PTHR43976">
    <property type="entry name" value="SHORT CHAIN DEHYDROGENASE"/>
    <property type="match status" value="1"/>
</dbReference>
<dbReference type="InterPro" id="IPR036291">
    <property type="entry name" value="NAD(P)-bd_dom_sf"/>
</dbReference>
<sequence>MAKTIFITGASRGFGRLWTEALLKRGDKVAATSRSAEVFKQLEAEYPENFLSISLDITDRKAVSEAVKAAKEHFGQLDVVINNAGYGVFGAVEEVGEKETKDIFEANVFGTLWVTQAALPIFRAQGSGHVIQLSSVLGVWSLPTLGIYNATKFAVEGFSEALADEVRDFGVKVTMVEPNGYTTDFGGSSAVQGEAIPAYDQLKSSLANVDGLLPKDYGKPEATVPAILKLIDSENPPLRLFLGKVGLRKTEKIYSEKLRTWNEWKEVSEAAHGH</sequence>
<evidence type="ECO:0000256" key="3">
    <source>
        <dbReference type="RuleBase" id="RU000363"/>
    </source>
</evidence>
<keyword evidence="2" id="KW-0560">Oxidoreductase</keyword>
<protein>
    <submittedName>
        <fullName evidence="4">SDR family NAD(P)-dependent oxidoreductase</fullName>
    </submittedName>
</protein>
<keyword evidence="5" id="KW-1185">Reference proteome</keyword>
<comment type="caution">
    <text evidence="4">The sequence shown here is derived from an EMBL/GenBank/DDBJ whole genome shotgun (WGS) entry which is preliminary data.</text>
</comment>
<evidence type="ECO:0000256" key="1">
    <source>
        <dbReference type="ARBA" id="ARBA00006484"/>
    </source>
</evidence>
<dbReference type="Gene3D" id="3.40.50.720">
    <property type="entry name" value="NAD(P)-binding Rossmann-like Domain"/>
    <property type="match status" value="1"/>
</dbReference>
<dbReference type="InterPro" id="IPR002347">
    <property type="entry name" value="SDR_fam"/>
</dbReference>